<evidence type="ECO:0000256" key="5">
    <source>
        <dbReference type="ARBA" id="ARBA00022553"/>
    </source>
</evidence>
<dbReference type="SMART" id="SM00304">
    <property type="entry name" value="HAMP"/>
    <property type="match status" value="1"/>
</dbReference>
<dbReference type="InterPro" id="IPR013767">
    <property type="entry name" value="PAS_fold"/>
</dbReference>
<evidence type="ECO:0000256" key="14">
    <source>
        <dbReference type="SAM" id="Phobius"/>
    </source>
</evidence>
<dbReference type="SUPFAM" id="SSF47384">
    <property type="entry name" value="Homodimeric domain of signal transducing histidine kinase"/>
    <property type="match status" value="1"/>
</dbReference>
<dbReference type="InterPro" id="IPR017232">
    <property type="entry name" value="NtrY"/>
</dbReference>
<dbReference type="InterPro" id="IPR003660">
    <property type="entry name" value="HAMP_dom"/>
</dbReference>
<dbReference type="CDD" id="cd06225">
    <property type="entry name" value="HAMP"/>
    <property type="match status" value="1"/>
</dbReference>
<dbReference type="Gene3D" id="3.30.565.10">
    <property type="entry name" value="Histidine kinase-like ATPase, C-terminal domain"/>
    <property type="match status" value="1"/>
</dbReference>
<dbReference type="InterPro" id="IPR045671">
    <property type="entry name" value="NtrY-like_N"/>
</dbReference>
<feature type="transmembrane region" description="Helical" evidence="14">
    <location>
        <begin position="57"/>
        <end position="79"/>
    </location>
</feature>
<dbReference type="Pfam" id="PF00512">
    <property type="entry name" value="HisKA"/>
    <property type="match status" value="1"/>
</dbReference>
<dbReference type="PROSITE" id="PS50109">
    <property type="entry name" value="HIS_KIN"/>
    <property type="match status" value="1"/>
</dbReference>
<dbReference type="AlphaFoldDB" id="A0A512N4K2"/>
<dbReference type="Pfam" id="PF00989">
    <property type="entry name" value="PAS"/>
    <property type="match status" value="1"/>
</dbReference>
<dbReference type="PANTHER" id="PTHR43065:SF10">
    <property type="entry name" value="PEROXIDE STRESS-ACTIVATED HISTIDINE KINASE MAK3"/>
    <property type="match status" value="1"/>
</dbReference>
<gene>
    <name evidence="17" type="ORF">RSO01_07270</name>
</gene>
<dbReference type="InterPro" id="IPR036890">
    <property type="entry name" value="HATPase_C_sf"/>
</dbReference>
<evidence type="ECO:0000259" key="15">
    <source>
        <dbReference type="PROSITE" id="PS50109"/>
    </source>
</evidence>
<dbReference type="OrthoDB" id="9776727at2"/>
<dbReference type="Pfam" id="PF19312">
    <property type="entry name" value="NtrY_N"/>
    <property type="match status" value="1"/>
</dbReference>
<evidence type="ECO:0000256" key="8">
    <source>
        <dbReference type="ARBA" id="ARBA00022741"/>
    </source>
</evidence>
<dbReference type="RefSeq" id="WP_147146314.1">
    <property type="nucleotide sequence ID" value="NZ_BKAJ01000012.1"/>
</dbReference>
<keyword evidence="10" id="KW-0067">ATP-binding</keyword>
<keyword evidence="13 14" id="KW-0472">Membrane</keyword>
<dbReference type="Gene3D" id="3.30.450.20">
    <property type="entry name" value="PAS domain"/>
    <property type="match status" value="1"/>
</dbReference>
<dbReference type="InterPro" id="IPR004358">
    <property type="entry name" value="Sig_transdc_His_kin-like_C"/>
</dbReference>
<dbReference type="PIRSF" id="PIRSF037532">
    <property type="entry name" value="STHK_NtrY"/>
    <property type="match status" value="1"/>
</dbReference>
<sequence>MTAALGVSRLGDATAVVARRLGGRAAAISLAVLAMLAGAATYAWLAGFVPTALNTRGWITGLLVADLVIAVALVALLAVRLTQLWLDRRRGAAGSRLHMRLVLVCSLFTITPTLIVTIILSLLVINLTDFVVKPAQASYEAARAIGEPVRRAREEEILRDIGAVASSLQAIGIDAVRDKEATTSLLKRLIDGRPIIEAIVIDADNGVLERAVAPNAEGLKDPTPSAQALWRAVRQNGPVEIQAPDGAYFVMQLFLGEPLFLVTGHSVDLRVVDYIKSIEFAGSFYSQIEQAMQRSQLLIFVICGAIALLMLLAAVWLAILFASRLTEPIGGLMAAAERVRGGDLTARVEEGPLNDELGQLTRSFNRMASQIEQQRGDLIDANKELDTRRRLTDAVLAGVSAGVLSVDITGIISRTNRSALELLALPEDGVIERPLIAVMPELAPLVEQAGDRPDRVTQGQVEILQGGTRRILLVRISAASDAGSVVTFDDVTDLMSAQRMAAWGDVARRIAHEIKNPLTPIQLSAERLKRRYLKQIKDDPETFSICTDTIIRQVGDIGRMVDEFSSFARMPRPTVKPEDAKELCQQSLFLQRQGNPDIRYVSTLPDRPVPLICDRRQVSQVLTNILKNSAEAIEGRAVAHGQTLPPGEITLSLRDDDATVRIIVDDNGKGLPKEGRERLTEPYMTTRSKGTGLGLAIVKKIMEDHGGYLSLDDREGGGARISLVFRRDAKEIASVRAHATAAQ</sequence>
<dbReference type="Proteomes" id="UP000321058">
    <property type="component" value="Unassembled WGS sequence"/>
</dbReference>
<evidence type="ECO:0000256" key="9">
    <source>
        <dbReference type="ARBA" id="ARBA00022777"/>
    </source>
</evidence>
<keyword evidence="18" id="KW-1185">Reference proteome</keyword>
<protein>
    <recommendedName>
        <fullName evidence="3">histidine kinase</fullName>
        <ecNumber evidence="3">2.7.13.3</ecNumber>
    </recommendedName>
</protein>
<evidence type="ECO:0000256" key="12">
    <source>
        <dbReference type="ARBA" id="ARBA00023012"/>
    </source>
</evidence>
<evidence type="ECO:0000256" key="6">
    <source>
        <dbReference type="ARBA" id="ARBA00022679"/>
    </source>
</evidence>
<dbReference type="SUPFAM" id="SSF158472">
    <property type="entry name" value="HAMP domain-like"/>
    <property type="match status" value="1"/>
</dbReference>
<evidence type="ECO:0000313" key="18">
    <source>
        <dbReference type="Proteomes" id="UP000321058"/>
    </source>
</evidence>
<dbReference type="GO" id="GO:0006355">
    <property type="term" value="P:regulation of DNA-templated transcription"/>
    <property type="evidence" value="ECO:0007669"/>
    <property type="project" value="InterPro"/>
</dbReference>
<proteinExistence type="predicted"/>
<evidence type="ECO:0000256" key="3">
    <source>
        <dbReference type="ARBA" id="ARBA00012438"/>
    </source>
</evidence>
<keyword evidence="7 14" id="KW-0812">Transmembrane</keyword>
<keyword evidence="4" id="KW-1003">Cell membrane</keyword>
<dbReference type="SMART" id="SM00387">
    <property type="entry name" value="HATPase_c"/>
    <property type="match status" value="1"/>
</dbReference>
<dbReference type="InterPro" id="IPR003594">
    <property type="entry name" value="HATPase_dom"/>
</dbReference>
<evidence type="ECO:0000256" key="13">
    <source>
        <dbReference type="ARBA" id="ARBA00023136"/>
    </source>
</evidence>
<evidence type="ECO:0000313" key="17">
    <source>
        <dbReference type="EMBL" id="GEP53561.1"/>
    </source>
</evidence>
<dbReference type="EC" id="2.7.13.3" evidence="3"/>
<name>A0A512N4K2_9HYPH</name>
<dbReference type="EMBL" id="BKAJ01000012">
    <property type="protein sequence ID" value="GEP53561.1"/>
    <property type="molecule type" value="Genomic_DNA"/>
</dbReference>
<feature type="domain" description="Histidine kinase" evidence="15">
    <location>
        <begin position="509"/>
        <end position="729"/>
    </location>
</feature>
<dbReference type="GO" id="GO:0005524">
    <property type="term" value="F:ATP binding"/>
    <property type="evidence" value="ECO:0007669"/>
    <property type="project" value="UniProtKB-KW"/>
</dbReference>
<organism evidence="17 18">
    <name type="scientific">Reyranella soli</name>
    <dbReference type="NCBI Taxonomy" id="1230389"/>
    <lineage>
        <taxon>Bacteria</taxon>
        <taxon>Pseudomonadati</taxon>
        <taxon>Pseudomonadota</taxon>
        <taxon>Alphaproteobacteria</taxon>
        <taxon>Hyphomicrobiales</taxon>
        <taxon>Reyranellaceae</taxon>
        <taxon>Reyranella</taxon>
    </lineage>
</organism>
<dbReference type="GO" id="GO:0005886">
    <property type="term" value="C:plasma membrane"/>
    <property type="evidence" value="ECO:0007669"/>
    <property type="project" value="UniProtKB-SubCell"/>
</dbReference>
<comment type="subcellular location">
    <subcellularLocation>
        <location evidence="2">Cell membrane</location>
        <topology evidence="2">Multi-pass membrane protein</topology>
    </subcellularLocation>
</comment>
<keyword evidence="5" id="KW-0597">Phosphoprotein</keyword>
<comment type="caution">
    <text evidence="17">The sequence shown here is derived from an EMBL/GenBank/DDBJ whole genome shotgun (WGS) entry which is preliminary data.</text>
</comment>
<dbReference type="FunFam" id="1.10.287.130:FF:000107">
    <property type="entry name" value="Sensor histidine kinase YycG"/>
    <property type="match status" value="1"/>
</dbReference>
<keyword evidence="12" id="KW-0902">Two-component regulatory system</keyword>
<evidence type="ECO:0000256" key="1">
    <source>
        <dbReference type="ARBA" id="ARBA00000085"/>
    </source>
</evidence>
<keyword evidence="11 14" id="KW-1133">Transmembrane helix</keyword>
<comment type="catalytic activity">
    <reaction evidence="1">
        <text>ATP + protein L-histidine = ADP + protein N-phospho-L-histidine.</text>
        <dbReference type="EC" id="2.7.13.3"/>
    </reaction>
</comment>
<dbReference type="PROSITE" id="PS50885">
    <property type="entry name" value="HAMP"/>
    <property type="match status" value="1"/>
</dbReference>
<evidence type="ECO:0000256" key="4">
    <source>
        <dbReference type="ARBA" id="ARBA00022475"/>
    </source>
</evidence>
<feature type="transmembrane region" description="Helical" evidence="14">
    <location>
        <begin position="100"/>
        <end position="125"/>
    </location>
</feature>
<dbReference type="Pfam" id="PF02518">
    <property type="entry name" value="HATPase_c"/>
    <property type="match status" value="1"/>
</dbReference>
<evidence type="ECO:0000256" key="2">
    <source>
        <dbReference type="ARBA" id="ARBA00004651"/>
    </source>
</evidence>
<dbReference type="InterPro" id="IPR005467">
    <property type="entry name" value="His_kinase_dom"/>
</dbReference>
<dbReference type="InterPro" id="IPR036097">
    <property type="entry name" value="HisK_dim/P_sf"/>
</dbReference>
<feature type="transmembrane region" description="Helical" evidence="14">
    <location>
        <begin position="25"/>
        <end position="45"/>
    </location>
</feature>
<keyword evidence="6" id="KW-0808">Transferase</keyword>
<dbReference type="Gene3D" id="6.10.340.10">
    <property type="match status" value="1"/>
</dbReference>
<feature type="domain" description="HAMP" evidence="16">
    <location>
        <begin position="323"/>
        <end position="376"/>
    </location>
</feature>
<dbReference type="CDD" id="cd00082">
    <property type="entry name" value="HisKA"/>
    <property type="match status" value="1"/>
</dbReference>
<evidence type="ECO:0000259" key="16">
    <source>
        <dbReference type="PROSITE" id="PS50885"/>
    </source>
</evidence>
<dbReference type="PRINTS" id="PR00344">
    <property type="entry name" value="BCTRLSENSOR"/>
</dbReference>
<dbReference type="Pfam" id="PF00672">
    <property type="entry name" value="HAMP"/>
    <property type="match status" value="1"/>
</dbReference>
<evidence type="ECO:0000256" key="7">
    <source>
        <dbReference type="ARBA" id="ARBA00022692"/>
    </source>
</evidence>
<dbReference type="InterPro" id="IPR003661">
    <property type="entry name" value="HisK_dim/P_dom"/>
</dbReference>
<reference evidence="17 18" key="1">
    <citation type="submission" date="2019-07" db="EMBL/GenBank/DDBJ databases">
        <title>Whole genome shotgun sequence of Reyranella soli NBRC 108950.</title>
        <authorList>
            <person name="Hosoyama A."/>
            <person name="Uohara A."/>
            <person name="Ohji S."/>
            <person name="Ichikawa N."/>
        </authorList>
    </citation>
    <scope>NUCLEOTIDE SEQUENCE [LARGE SCALE GENOMIC DNA]</scope>
    <source>
        <strain evidence="17 18">NBRC 108950</strain>
    </source>
</reference>
<feature type="transmembrane region" description="Helical" evidence="14">
    <location>
        <begin position="297"/>
        <end position="322"/>
    </location>
</feature>
<evidence type="ECO:0000256" key="10">
    <source>
        <dbReference type="ARBA" id="ARBA00022840"/>
    </source>
</evidence>
<dbReference type="InterPro" id="IPR035965">
    <property type="entry name" value="PAS-like_dom_sf"/>
</dbReference>
<dbReference type="SMART" id="SM00388">
    <property type="entry name" value="HisKA"/>
    <property type="match status" value="1"/>
</dbReference>
<dbReference type="Gene3D" id="1.10.287.130">
    <property type="match status" value="1"/>
</dbReference>
<evidence type="ECO:0000256" key="11">
    <source>
        <dbReference type="ARBA" id="ARBA00022989"/>
    </source>
</evidence>
<dbReference type="SUPFAM" id="SSF55785">
    <property type="entry name" value="PYP-like sensor domain (PAS domain)"/>
    <property type="match status" value="1"/>
</dbReference>
<dbReference type="GO" id="GO:0000155">
    <property type="term" value="F:phosphorelay sensor kinase activity"/>
    <property type="evidence" value="ECO:0007669"/>
    <property type="project" value="InterPro"/>
</dbReference>
<accession>A0A512N4K2</accession>
<keyword evidence="8" id="KW-0547">Nucleotide-binding</keyword>
<dbReference type="PANTHER" id="PTHR43065">
    <property type="entry name" value="SENSOR HISTIDINE KINASE"/>
    <property type="match status" value="1"/>
</dbReference>
<keyword evidence="9 17" id="KW-0418">Kinase</keyword>
<dbReference type="SUPFAM" id="SSF55874">
    <property type="entry name" value="ATPase domain of HSP90 chaperone/DNA topoisomerase II/histidine kinase"/>
    <property type="match status" value="1"/>
</dbReference>